<accession>A0A482XD87</accession>
<dbReference type="EMBL" id="QKKF02012223">
    <property type="protein sequence ID" value="RZF43756.1"/>
    <property type="molecule type" value="Genomic_DNA"/>
</dbReference>
<organism evidence="2 3">
    <name type="scientific">Laodelphax striatellus</name>
    <name type="common">Small brown planthopper</name>
    <name type="synonym">Delphax striatella</name>
    <dbReference type="NCBI Taxonomy" id="195883"/>
    <lineage>
        <taxon>Eukaryota</taxon>
        <taxon>Metazoa</taxon>
        <taxon>Ecdysozoa</taxon>
        <taxon>Arthropoda</taxon>
        <taxon>Hexapoda</taxon>
        <taxon>Insecta</taxon>
        <taxon>Pterygota</taxon>
        <taxon>Neoptera</taxon>
        <taxon>Paraneoptera</taxon>
        <taxon>Hemiptera</taxon>
        <taxon>Auchenorrhyncha</taxon>
        <taxon>Fulgoroidea</taxon>
        <taxon>Delphacidae</taxon>
        <taxon>Criomorphinae</taxon>
        <taxon>Laodelphax</taxon>
    </lineage>
</organism>
<dbReference type="InParanoid" id="A0A482XD87"/>
<dbReference type="Gene3D" id="1.10.287.1490">
    <property type="match status" value="1"/>
</dbReference>
<reference evidence="2 3" key="1">
    <citation type="journal article" date="2017" name="Gigascience">
        <title>Genome sequence of the small brown planthopper, Laodelphax striatellus.</title>
        <authorList>
            <person name="Zhu J."/>
            <person name="Jiang F."/>
            <person name="Wang X."/>
            <person name="Yang P."/>
            <person name="Bao Y."/>
            <person name="Zhao W."/>
            <person name="Wang W."/>
            <person name="Lu H."/>
            <person name="Wang Q."/>
            <person name="Cui N."/>
            <person name="Li J."/>
            <person name="Chen X."/>
            <person name="Luo L."/>
            <person name="Yu J."/>
            <person name="Kang L."/>
            <person name="Cui F."/>
        </authorList>
    </citation>
    <scope>NUCLEOTIDE SEQUENCE [LARGE SCALE GENOMIC DNA]</scope>
    <source>
        <strain evidence="2">Lst14</strain>
    </source>
</reference>
<sequence>MKGIVQSQRTKIKLLAAFIPDKSKEEKAADELFANYPELEAHYKKLVGDLELTITAGRFIEDVNKLWEGVASRHTVLQQFVSLVKEQRTTISSLNSEVGDCLRSTKDKQDNVEKLKMEIEKAWRTADATHVREQEALENIENLRQQLSRLQNERGGKSKMDFDQNGEYTTAAKNREMQLKERDKLVSELAELKEKLKVLTTEHEELEQRYSVANMKVAELQQDLEATVDRLTQQQEVLSQRYLKIQDELSIETQLYEEASSKINLLANQLKTSIFCFIHLFYSAV</sequence>
<keyword evidence="1" id="KW-0175">Coiled coil</keyword>
<gene>
    <name evidence="2" type="ORF">LSTR_LSTR009179</name>
</gene>
<protein>
    <submittedName>
        <fullName evidence="2">Uncharacterized protein</fullName>
    </submittedName>
</protein>
<dbReference type="OrthoDB" id="264785at2759"/>
<feature type="coiled-coil region" evidence="1">
    <location>
        <begin position="126"/>
        <end position="248"/>
    </location>
</feature>
<dbReference type="Proteomes" id="UP000291343">
    <property type="component" value="Unassembled WGS sequence"/>
</dbReference>
<dbReference type="STRING" id="195883.A0A482XD87"/>
<evidence type="ECO:0000313" key="3">
    <source>
        <dbReference type="Proteomes" id="UP000291343"/>
    </source>
</evidence>
<keyword evidence="3" id="KW-1185">Reference proteome</keyword>
<name>A0A482XD87_LAOST</name>
<comment type="caution">
    <text evidence="2">The sequence shown here is derived from an EMBL/GenBank/DDBJ whole genome shotgun (WGS) entry which is preliminary data.</text>
</comment>
<dbReference type="SMR" id="A0A482XD87"/>
<evidence type="ECO:0000313" key="2">
    <source>
        <dbReference type="EMBL" id="RZF43756.1"/>
    </source>
</evidence>
<dbReference type="AlphaFoldDB" id="A0A482XD87"/>
<evidence type="ECO:0000256" key="1">
    <source>
        <dbReference type="SAM" id="Coils"/>
    </source>
</evidence>
<proteinExistence type="predicted"/>